<proteinExistence type="predicted"/>
<sequence length="77" mass="8558">MKACQKPGIKLLQKFWAFLTVWNLNGLNNVVEGPDGDANGLCSLLGTAFVVAPKCLQLERWDLNKNVYFCISRCLVA</sequence>
<evidence type="ECO:0000313" key="2">
    <source>
        <dbReference type="EMBL" id="CDW36200.1"/>
    </source>
</evidence>
<name>A0A0K2UDR1_LEPSM</name>
<dbReference type="EMBL" id="HACA01018839">
    <property type="protein sequence ID" value="CDW36200.1"/>
    <property type="molecule type" value="Transcribed_RNA"/>
</dbReference>
<accession>A0A0K2UDR1</accession>
<protein>
    <submittedName>
        <fullName evidence="2">Uncharacterized protein</fullName>
    </submittedName>
</protein>
<feature type="chain" id="PRO_5005488641" evidence="1">
    <location>
        <begin position="27"/>
        <end position="77"/>
    </location>
</feature>
<keyword evidence="1" id="KW-0732">Signal</keyword>
<reference evidence="2" key="1">
    <citation type="submission" date="2014-05" db="EMBL/GenBank/DDBJ databases">
        <authorList>
            <person name="Chronopoulou M."/>
        </authorList>
    </citation>
    <scope>NUCLEOTIDE SEQUENCE</scope>
    <source>
        <tissue evidence="2">Whole organism</tissue>
    </source>
</reference>
<evidence type="ECO:0000256" key="1">
    <source>
        <dbReference type="SAM" id="SignalP"/>
    </source>
</evidence>
<dbReference type="AlphaFoldDB" id="A0A0K2UDR1"/>
<feature type="signal peptide" evidence="1">
    <location>
        <begin position="1"/>
        <end position="26"/>
    </location>
</feature>
<organism evidence="2">
    <name type="scientific">Lepeophtheirus salmonis</name>
    <name type="common">Salmon louse</name>
    <name type="synonym">Caligus salmonis</name>
    <dbReference type="NCBI Taxonomy" id="72036"/>
    <lineage>
        <taxon>Eukaryota</taxon>
        <taxon>Metazoa</taxon>
        <taxon>Ecdysozoa</taxon>
        <taxon>Arthropoda</taxon>
        <taxon>Crustacea</taxon>
        <taxon>Multicrustacea</taxon>
        <taxon>Hexanauplia</taxon>
        <taxon>Copepoda</taxon>
        <taxon>Siphonostomatoida</taxon>
        <taxon>Caligidae</taxon>
        <taxon>Lepeophtheirus</taxon>
    </lineage>
</organism>